<dbReference type="AlphaFoldDB" id="A0A4Y8II87"/>
<protein>
    <submittedName>
        <fullName evidence="1">DUF3231 family protein</fullName>
    </submittedName>
</protein>
<gene>
    <name evidence="1" type="ORF">E3U55_12180</name>
</gene>
<proteinExistence type="predicted"/>
<dbReference type="InterPro" id="IPR012347">
    <property type="entry name" value="Ferritin-like"/>
</dbReference>
<organism evidence="1 2">
    <name type="scientific">Filobacillus milosensis</name>
    <dbReference type="NCBI Taxonomy" id="94137"/>
    <lineage>
        <taxon>Bacteria</taxon>
        <taxon>Bacillati</taxon>
        <taxon>Bacillota</taxon>
        <taxon>Bacilli</taxon>
        <taxon>Bacillales</taxon>
        <taxon>Bacillaceae</taxon>
        <taxon>Filobacillus</taxon>
    </lineage>
</organism>
<sequence length="340" mass="38826">METNDYNLNTLTASEVTNLWNTYMNDSGAICHLKYELELVEDEDIRSVLQFALEISEKNIAEIKSIFTLENYPIPHGFTLDEDVDITAPRLFTDVYFLYSVSQMGKIGIGNFSMALASAVRDDVFQFFNRSLNDSLKLVEKTKQVLLSKGLYTRSPFLPKPESIDYVEEKSFLSGYFKEQRPLTGSEIMNLYANYERNALGAVTMIGYSQVTQNKEVTDFFIKGKEIANKHCEIFSSYLKDHDISAPTTYNSEITDSTTYVFSDKKMMFYATTLTALSIAYYGSSIAQSPRRDIGTMYSRLIAELLKFADEGTRLMIKNGWLEEPPRTVDRNELAHKNNK</sequence>
<reference evidence="1 2" key="1">
    <citation type="submission" date="2019-03" db="EMBL/GenBank/DDBJ databases">
        <authorList>
            <person name="He R.-H."/>
        </authorList>
    </citation>
    <scope>NUCLEOTIDE SEQUENCE [LARGE SCALE GENOMIC DNA]</scope>
    <source>
        <strain evidence="2">SH 714</strain>
    </source>
</reference>
<keyword evidence="2" id="KW-1185">Reference proteome</keyword>
<evidence type="ECO:0000313" key="2">
    <source>
        <dbReference type="Proteomes" id="UP000297975"/>
    </source>
</evidence>
<accession>A0A4Y8II87</accession>
<dbReference type="OrthoDB" id="1675670at2"/>
<dbReference type="Proteomes" id="UP000297975">
    <property type="component" value="Unassembled WGS sequence"/>
</dbReference>
<dbReference type="EMBL" id="SOPW01000013">
    <property type="protein sequence ID" value="TFB18541.1"/>
    <property type="molecule type" value="Genomic_DNA"/>
</dbReference>
<evidence type="ECO:0000313" key="1">
    <source>
        <dbReference type="EMBL" id="TFB18541.1"/>
    </source>
</evidence>
<dbReference type="Gene3D" id="1.20.1260.10">
    <property type="match status" value="2"/>
</dbReference>
<dbReference type="RefSeq" id="WP_134340746.1">
    <property type="nucleotide sequence ID" value="NZ_SOPW01000013.1"/>
</dbReference>
<comment type="caution">
    <text evidence="1">The sequence shown here is derived from an EMBL/GenBank/DDBJ whole genome shotgun (WGS) entry which is preliminary data.</text>
</comment>
<dbReference type="Pfam" id="PF11553">
    <property type="entry name" value="DUF3231"/>
    <property type="match status" value="2"/>
</dbReference>
<name>A0A4Y8II87_9BACI</name>
<dbReference type="InterPro" id="IPR021617">
    <property type="entry name" value="DUF3231"/>
</dbReference>